<dbReference type="RefSeq" id="XP_043157643.1">
    <property type="nucleotide sequence ID" value="XM_043301708.1"/>
</dbReference>
<dbReference type="Proteomes" id="UP001043456">
    <property type="component" value="Unassembled WGS sequence"/>
</dbReference>
<dbReference type="OrthoDB" id="2593732at2759"/>
<dbReference type="PANTHER" id="PTHR36206">
    <property type="entry name" value="ASPERCRYPTIN BIOSYNTHESIS CLUSTER-SPECIFIC TRANSCRIPTION REGULATOR ATNN-RELATED"/>
    <property type="match status" value="1"/>
</dbReference>
<evidence type="ECO:0000256" key="2">
    <source>
        <dbReference type="ARBA" id="ARBA00022833"/>
    </source>
</evidence>
<evidence type="ECO:0000256" key="3">
    <source>
        <dbReference type="ARBA" id="ARBA00023015"/>
    </source>
</evidence>
<proteinExistence type="predicted"/>
<dbReference type="InterPro" id="IPR021858">
    <property type="entry name" value="Fun_TF"/>
</dbReference>
<keyword evidence="2" id="KW-0862">Zinc</keyword>
<dbReference type="GO" id="GO:0046872">
    <property type="term" value="F:metal ion binding"/>
    <property type="evidence" value="ECO:0007669"/>
    <property type="project" value="UniProtKB-KW"/>
</dbReference>
<keyword evidence="8" id="KW-1185">Reference proteome</keyword>
<comment type="caution">
    <text evidence="7">The sequence shown here is derived from an EMBL/GenBank/DDBJ whole genome shotgun (WGS) entry which is preliminary data.</text>
</comment>
<evidence type="ECO:0000256" key="5">
    <source>
        <dbReference type="ARBA" id="ARBA00023163"/>
    </source>
</evidence>
<dbReference type="EMBL" id="BHVY01000004">
    <property type="protein sequence ID" value="GIJ86897.1"/>
    <property type="molecule type" value="Genomic_DNA"/>
</dbReference>
<dbReference type="GO" id="GO:0003677">
    <property type="term" value="F:DNA binding"/>
    <property type="evidence" value="ECO:0007669"/>
    <property type="project" value="UniProtKB-KW"/>
</dbReference>
<keyword evidence="6" id="KW-0539">Nucleus</keyword>
<protein>
    <recommendedName>
        <fullName evidence="9">C6 zinc finger domain protein</fullName>
    </recommendedName>
</protein>
<keyword evidence="3" id="KW-0805">Transcription regulation</keyword>
<evidence type="ECO:0000256" key="4">
    <source>
        <dbReference type="ARBA" id="ARBA00023125"/>
    </source>
</evidence>
<evidence type="ECO:0000256" key="6">
    <source>
        <dbReference type="ARBA" id="ARBA00023242"/>
    </source>
</evidence>
<accession>A0A9P3B8V1</accession>
<dbReference type="InterPro" id="IPR052360">
    <property type="entry name" value="Transcr_Regulatory_Proteins"/>
</dbReference>
<name>A0A9P3B8V1_9EURO</name>
<dbReference type="PANTHER" id="PTHR36206:SF16">
    <property type="entry name" value="TRANSCRIPTION FACTOR DOMAIN-CONTAINING PROTEIN-RELATED"/>
    <property type="match status" value="1"/>
</dbReference>
<dbReference type="AlphaFoldDB" id="A0A9P3B8V1"/>
<evidence type="ECO:0008006" key="9">
    <source>
        <dbReference type="Google" id="ProtNLM"/>
    </source>
</evidence>
<evidence type="ECO:0000256" key="1">
    <source>
        <dbReference type="ARBA" id="ARBA00022723"/>
    </source>
</evidence>
<organism evidence="7 8">
    <name type="scientific">Aspergillus pseudoviridinutans</name>
    <dbReference type="NCBI Taxonomy" id="1517512"/>
    <lineage>
        <taxon>Eukaryota</taxon>
        <taxon>Fungi</taxon>
        <taxon>Dikarya</taxon>
        <taxon>Ascomycota</taxon>
        <taxon>Pezizomycotina</taxon>
        <taxon>Eurotiomycetes</taxon>
        <taxon>Eurotiomycetidae</taxon>
        <taxon>Eurotiales</taxon>
        <taxon>Aspergillaceae</taxon>
        <taxon>Aspergillus</taxon>
        <taxon>Aspergillus subgen. Fumigati</taxon>
    </lineage>
</organism>
<keyword evidence="4" id="KW-0238">DNA-binding</keyword>
<gene>
    <name evidence="7" type="ORF">Asppvi_005795</name>
</gene>
<keyword evidence="5" id="KW-0804">Transcription</keyword>
<evidence type="ECO:0000313" key="7">
    <source>
        <dbReference type="EMBL" id="GIJ86897.1"/>
    </source>
</evidence>
<evidence type="ECO:0000313" key="8">
    <source>
        <dbReference type="Proteomes" id="UP001043456"/>
    </source>
</evidence>
<reference evidence="7 8" key="1">
    <citation type="submission" date="2018-10" db="EMBL/GenBank/DDBJ databases">
        <title>Pan-genome distribution and transcriptional activeness of fungal secondary metabolism genes in Aspergillus section Fumigati.</title>
        <authorList>
            <person name="Takahashi H."/>
            <person name="Umemura M."/>
            <person name="Ninomiya A."/>
            <person name="Kusuya Y."/>
            <person name="Urayama S."/>
            <person name="Shimizu M."/>
            <person name="Watanabe A."/>
            <person name="Kamei K."/>
            <person name="Yaguchi T."/>
            <person name="Hagiwara D."/>
        </authorList>
    </citation>
    <scope>NUCLEOTIDE SEQUENCE [LARGE SCALE GENOMIC DNA]</scope>
    <source>
        <strain evidence="7 8">IFM 55266</strain>
    </source>
</reference>
<dbReference type="GeneID" id="67004406"/>
<dbReference type="Pfam" id="PF11951">
    <property type="entry name" value="Fungal_trans_2"/>
    <property type="match status" value="1"/>
</dbReference>
<keyword evidence="1" id="KW-0479">Metal-binding</keyword>
<sequence length="531" mass="59525">MSAAELTAGEGYDESNAMKADPHAIDVYLAVGSVMDMAFGAVGATITRVELTQYNVAGPFYPMAQHEQYFLEWYLHRAAVKVAGVFPSTFWESLVLQASSREPAILHVILALSAAHKQGMQDPLSSDVGNFTVDEQQKFMFQHYIKAIRYLQPFLSTQTLESMHVALIFCLVSLCLEVTRGQYATCQVHLQSGMKLLKEIADHSQAGDRDIIVPGPVYEFLNDDLIGAIFRLNIYSALFGHHFEQRYFVLCGVASEHLPETFSSLKQARKHLDGLLGDIHFLSEQYYLRESQSSSKPLSELSCHQERIQAALVAWLRTYKASRTHSEAVPESRDALADQLLRVYHTMATIMASSAMPSAGELTFDQHTEAFNSMIVQILDILKCASAITASHLVSGYCTQRFSFTADMGIILPLYYTAIKCRVPRIRRQAVELLRFHTHKEGLLDGQLAARIAEEVITAEGGSFFQHMLFADSLPVDSIPSIEDLAVPVLPETNRLCRVQVVLPSERADKVVIFLTRRMEEGWYETIQREC</sequence>